<protein>
    <recommendedName>
        <fullName evidence="1">DUF7344 domain-containing protein</fullName>
    </recommendedName>
</protein>
<dbReference type="InterPro" id="IPR036388">
    <property type="entry name" value="WH-like_DNA-bd_sf"/>
</dbReference>
<dbReference type="Proteomes" id="UP000509750">
    <property type="component" value="Chromosome"/>
</dbReference>
<evidence type="ECO:0000313" key="3">
    <source>
        <dbReference type="Proteomes" id="UP000509750"/>
    </source>
</evidence>
<reference evidence="2 3" key="1">
    <citation type="submission" date="2020-07" db="EMBL/GenBank/DDBJ databases">
        <title>Gai3-2, isolated from salt lake.</title>
        <authorList>
            <person name="Cui H."/>
            <person name="Shi X."/>
        </authorList>
    </citation>
    <scope>NUCLEOTIDE SEQUENCE [LARGE SCALE GENOMIC DNA]</scope>
    <source>
        <strain evidence="2 3">Gai3-2</strain>
    </source>
</reference>
<sequence length="114" mass="12944">MKDLTIPPEAVSRADDELLGVLADEHCRTVLWYFRYYSTHVATVDALEQFVCEQHGQHAGEAHVAVYLHHSILPKLANAGLVDYDARSRTARYRVDPNVETWLDHVTEHGEPHA</sequence>
<dbReference type="GeneID" id="56029225"/>
<dbReference type="RefSeq" id="WP_179169494.1">
    <property type="nucleotide sequence ID" value="NZ_CP058529.1"/>
</dbReference>
<dbReference type="Pfam" id="PF24035">
    <property type="entry name" value="DUF7344"/>
    <property type="match status" value="1"/>
</dbReference>
<proteinExistence type="predicted"/>
<dbReference type="EMBL" id="CP058529">
    <property type="protein sequence ID" value="QLG27919.1"/>
    <property type="molecule type" value="Genomic_DNA"/>
</dbReference>
<keyword evidence="3" id="KW-1185">Reference proteome</keyword>
<dbReference type="KEGG" id="halg:HUG10_10290"/>
<feature type="domain" description="DUF7344" evidence="1">
    <location>
        <begin position="21"/>
        <end position="91"/>
    </location>
</feature>
<gene>
    <name evidence="2" type="ORF">HUG10_10290</name>
</gene>
<evidence type="ECO:0000313" key="2">
    <source>
        <dbReference type="EMBL" id="QLG27919.1"/>
    </source>
</evidence>
<accession>A0A7D5K803</accession>
<name>A0A7D5K803_9EURY</name>
<dbReference type="InterPro" id="IPR055768">
    <property type="entry name" value="DUF7344"/>
</dbReference>
<dbReference type="OrthoDB" id="247722at2157"/>
<evidence type="ECO:0000259" key="1">
    <source>
        <dbReference type="Pfam" id="PF24035"/>
    </source>
</evidence>
<dbReference type="AlphaFoldDB" id="A0A7D5K803"/>
<dbReference type="Gene3D" id="1.10.10.10">
    <property type="entry name" value="Winged helix-like DNA-binding domain superfamily/Winged helix DNA-binding domain"/>
    <property type="match status" value="1"/>
</dbReference>
<organism evidence="2 3">
    <name type="scientific">Halorarum halophilum</name>
    <dbReference type="NCBI Taxonomy" id="2743090"/>
    <lineage>
        <taxon>Archaea</taxon>
        <taxon>Methanobacteriati</taxon>
        <taxon>Methanobacteriota</taxon>
        <taxon>Stenosarchaea group</taxon>
        <taxon>Halobacteria</taxon>
        <taxon>Halobacteriales</taxon>
        <taxon>Haloferacaceae</taxon>
        <taxon>Halorarum</taxon>
    </lineage>
</organism>